<feature type="region of interest" description="Disordered" evidence="7">
    <location>
        <begin position="541"/>
        <end position="563"/>
    </location>
</feature>
<dbReference type="PANTHER" id="PTHR30509:SF9">
    <property type="entry name" value="MULTIDRUG RESISTANCE PROTEIN MDTO"/>
    <property type="match status" value="1"/>
</dbReference>
<proteinExistence type="inferred from homology"/>
<evidence type="ECO:0000313" key="10">
    <source>
        <dbReference type="EMBL" id="MST33804.1"/>
    </source>
</evidence>
<evidence type="ECO:0000313" key="11">
    <source>
        <dbReference type="Proteomes" id="UP000437736"/>
    </source>
</evidence>
<evidence type="ECO:0000256" key="6">
    <source>
        <dbReference type="ARBA" id="ARBA00043993"/>
    </source>
</evidence>
<evidence type="ECO:0000256" key="3">
    <source>
        <dbReference type="ARBA" id="ARBA00022692"/>
    </source>
</evidence>
<keyword evidence="5 8" id="KW-0472">Membrane</keyword>
<comment type="similarity">
    <text evidence="6">Belongs to the YccS/YhfK family.</text>
</comment>
<dbReference type="Pfam" id="PF13515">
    <property type="entry name" value="FUSC_2"/>
    <property type="match status" value="1"/>
</dbReference>
<name>A0ABW9QWI6_9ACTN</name>
<dbReference type="EMBL" id="WJHE01000732">
    <property type="protein sequence ID" value="MST33804.1"/>
    <property type="molecule type" value="Genomic_DNA"/>
</dbReference>
<feature type="transmembrane region" description="Helical" evidence="8">
    <location>
        <begin position="255"/>
        <end position="277"/>
    </location>
</feature>
<evidence type="ECO:0000256" key="8">
    <source>
        <dbReference type="SAM" id="Phobius"/>
    </source>
</evidence>
<evidence type="ECO:0000256" key="2">
    <source>
        <dbReference type="ARBA" id="ARBA00022475"/>
    </source>
</evidence>
<keyword evidence="11" id="KW-1185">Reference proteome</keyword>
<feature type="non-terminal residue" evidence="10">
    <location>
        <position position="1"/>
    </location>
</feature>
<feature type="transmembrane region" description="Helical" evidence="8">
    <location>
        <begin position="283"/>
        <end position="313"/>
    </location>
</feature>
<evidence type="ECO:0000256" key="7">
    <source>
        <dbReference type="SAM" id="MobiDB-lite"/>
    </source>
</evidence>
<gene>
    <name evidence="10" type="ORF">GHK86_13890</name>
</gene>
<evidence type="ECO:0000256" key="4">
    <source>
        <dbReference type="ARBA" id="ARBA00022989"/>
    </source>
</evidence>
<keyword evidence="3 8" id="KW-0812">Transmembrane</keyword>
<accession>A0ABW9QWI6</accession>
<reference evidence="10 11" key="1">
    <citation type="submission" date="2019-11" db="EMBL/GenBank/DDBJ databases">
        <title>Acidiferrimicrobium australis gen. nov., sp. nov., an acidophilic and obligately heterotrophic, member of the Actinobacteria that catalyses dissimilatory oxido- reduction of iron isolated from metal-rich acidic water in Chile.</title>
        <authorList>
            <person name="Gonzalez D."/>
            <person name="Huber K."/>
            <person name="Hedrich S."/>
            <person name="Rojas-Villalobos C."/>
            <person name="Quatrini R."/>
            <person name="Dinamarca M.A."/>
            <person name="Schwarz A."/>
            <person name="Canales C."/>
            <person name="Nancucheo I."/>
        </authorList>
    </citation>
    <scope>NUCLEOTIDE SEQUENCE [LARGE SCALE GENOMIC DNA]</scope>
    <source>
        <strain evidence="10 11">USS-CCA1</strain>
    </source>
</reference>
<feature type="domain" description="Integral membrane bound transporter" evidence="9">
    <location>
        <begin position="218"/>
        <end position="344"/>
    </location>
</feature>
<comment type="caution">
    <text evidence="10">The sequence shown here is derived from an EMBL/GenBank/DDBJ whole genome shotgun (WGS) entry which is preliminary data.</text>
</comment>
<dbReference type="Proteomes" id="UP000437736">
    <property type="component" value="Unassembled WGS sequence"/>
</dbReference>
<dbReference type="PANTHER" id="PTHR30509">
    <property type="entry name" value="P-HYDROXYBENZOIC ACID EFFLUX PUMP SUBUNIT-RELATED"/>
    <property type="match status" value="1"/>
</dbReference>
<comment type="subcellular location">
    <subcellularLocation>
        <location evidence="1">Cell membrane</location>
        <topology evidence="1">Multi-pass membrane protein</topology>
    </subcellularLocation>
</comment>
<evidence type="ECO:0000256" key="1">
    <source>
        <dbReference type="ARBA" id="ARBA00004651"/>
    </source>
</evidence>
<keyword evidence="4 8" id="KW-1133">Transmembrane helix</keyword>
<evidence type="ECO:0000256" key="5">
    <source>
        <dbReference type="ARBA" id="ARBA00023136"/>
    </source>
</evidence>
<sequence>AARSRFELGVAEDPGRPDRRLQRALTRLNESSLIIDAQLAEPGAAPPGSSARRLHDRLFEAELGIDNMARFATALAGARLRAETRQGVLDALVAVEQGEPERASAAGHALLDRLAATALDLQDADPDGELRRRRILLHRFATSVALVGDALGDWLRLGDRSGPEEFSAATRLVGGWLPGSAEVSNTASTRRGARWQEGLTLPRYVRTAIQMALAVGVATAVGDAFDPPRFYWAVIAVFVSFTGTNTSFEQVRKAVLRVAGTFVGILVGSVIAFRVGTGVWPDVVVILVSLFAGLYLFRVNYGFFVVGLTVMLTMLYEQLGEYSAGLLVQRLEETAIGAAVAAAVSLVVLPLHTTTVLDVAVDEQLAAVRDVVRHAAATLVGDPGATEGGIADAVRRVDAGFQAIVSTAAPLRHLGATGRRAQRAVSAAGALRHYTRNLAHDVPAATRQEDQAAAITAAAARSDAGIAVVLDGDRSRPYVRAASEWNLVEQVALDRLRRCVAGEGGLAGDVVAAALAARDFQLVDGAVAAVASVRGHPVLGLETDAGRGSSGAAGPGWPAPATG</sequence>
<evidence type="ECO:0000259" key="9">
    <source>
        <dbReference type="Pfam" id="PF13515"/>
    </source>
</evidence>
<protein>
    <recommendedName>
        <fullName evidence="9">Integral membrane bound transporter domain-containing protein</fullName>
    </recommendedName>
</protein>
<dbReference type="InterPro" id="IPR049453">
    <property type="entry name" value="Memb_transporter_dom"/>
</dbReference>
<organism evidence="10 11">
    <name type="scientific">Acidiferrimicrobium australe</name>
    <dbReference type="NCBI Taxonomy" id="2664430"/>
    <lineage>
        <taxon>Bacteria</taxon>
        <taxon>Bacillati</taxon>
        <taxon>Actinomycetota</taxon>
        <taxon>Acidimicrobiia</taxon>
        <taxon>Acidimicrobiales</taxon>
        <taxon>Acidimicrobiaceae</taxon>
        <taxon>Acidiferrimicrobium</taxon>
    </lineage>
</organism>
<keyword evidence="2" id="KW-1003">Cell membrane</keyword>